<evidence type="ECO:0000259" key="2">
    <source>
        <dbReference type="PROSITE" id="PS50975"/>
    </source>
</evidence>
<dbReference type="InterPro" id="IPR041356">
    <property type="entry name" value="PGM1_C"/>
</dbReference>
<keyword evidence="1" id="KW-0067">ATP-binding</keyword>
<feature type="domain" description="ATP-grasp" evidence="2">
    <location>
        <begin position="149"/>
        <end position="404"/>
    </location>
</feature>
<dbReference type="SUPFAM" id="SSF56059">
    <property type="entry name" value="Glutathione synthetase ATP-binding domain-like"/>
    <property type="match status" value="1"/>
</dbReference>
<comment type="caution">
    <text evidence="3">The sequence shown here is derived from an EMBL/GenBank/DDBJ whole genome shotgun (WGS) entry which is preliminary data.</text>
</comment>
<dbReference type="AlphaFoldDB" id="A0A6G4X2A2"/>
<dbReference type="Proteomes" id="UP000477722">
    <property type="component" value="Unassembled WGS sequence"/>
</dbReference>
<dbReference type="PANTHER" id="PTHR14465:SF0">
    <property type="entry name" value="IQ DOMAIN-CONTAINING PROTEIN H"/>
    <property type="match status" value="1"/>
</dbReference>
<proteinExistence type="predicted"/>
<dbReference type="PANTHER" id="PTHR14465">
    <property type="entry name" value="IQ DOMAIN-CONTAINING PROTEIN H"/>
    <property type="match status" value="1"/>
</dbReference>
<organism evidence="3 4">
    <name type="scientific">Streptomyces boncukensis</name>
    <dbReference type="NCBI Taxonomy" id="2711219"/>
    <lineage>
        <taxon>Bacteria</taxon>
        <taxon>Bacillati</taxon>
        <taxon>Actinomycetota</taxon>
        <taxon>Actinomycetes</taxon>
        <taxon>Kitasatosporales</taxon>
        <taxon>Streptomycetaceae</taxon>
        <taxon>Streptomyces</taxon>
    </lineage>
</organism>
<dbReference type="GO" id="GO:0005524">
    <property type="term" value="F:ATP binding"/>
    <property type="evidence" value="ECO:0007669"/>
    <property type="project" value="UniProtKB-UniRule"/>
</dbReference>
<name>A0A6G4X2A2_9ACTN</name>
<keyword evidence="1" id="KW-0547">Nucleotide-binding</keyword>
<accession>A0A6G4X2A2</accession>
<dbReference type="InterPro" id="IPR011761">
    <property type="entry name" value="ATP-grasp"/>
</dbReference>
<dbReference type="EMBL" id="JAAKZZ010000335">
    <property type="protein sequence ID" value="NGO71669.1"/>
    <property type="molecule type" value="Genomic_DNA"/>
</dbReference>
<dbReference type="Pfam" id="PF24923">
    <property type="entry name" value="ATP-grasp_IQCH"/>
    <property type="match status" value="2"/>
</dbReference>
<sequence length="500" mass="53249">MVVPSFTLDQAGMSKIPGVLHYEERMLSFLHLLRDPGRRLVYVTSEPLPDLIVDYALGLVRALPVWHARRRLTLLHCGDASPEPLTRKVLARPGLVARIRRLLPPDPADACVLAFNGSPFERTLALRLGAPLYACDPDLSFLGSKSGARALFQEAGVPVPRGLEGLRDRDDVVKALAELRAAHPDVGTAVIKLNEGFGAGGNALFPLGGAPRTGSAESWIRRELPALVTFATPPDSWEHFAGKLDEMGGVVEERVEGSELRSPSVQVRVTPGGEAPVVSSQDQVFEGEANQTYAGAVAPADPAYRHSLHELGLRTGRALAAKGALGIASVDFVSRRGAAAGTAAGAAAGAAGREGAPNGRRGPDGWAHYAVEINLRMGGGTAPLMFLLGAVEGAYDPGSGDYLTPDGQPRYYVTNDRLRHAAYRALTAEHLLDTSYREGVLYDPRDRCGTIFHMLGALPDFGKLATVVIGTTPADARHRYRRTVAALDAASAATFRQAPM</sequence>
<evidence type="ECO:0000313" key="4">
    <source>
        <dbReference type="Proteomes" id="UP000477722"/>
    </source>
</evidence>
<dbReference type="InterPro" id="IPR038752">
    <property type="entry name" value="IQCH"/>
</dbReference>
<evidence type="ECO:0000256" key="1">
    <source>
        <dbReference type="PROSITE-ProRule" id="PRU00409"/>
    </source>
</evidence>
<dbReference type="InterPro" id="IPR056855">
    <property type="entry name" value="ATP-grasp_IQCH"/>
</dbReference>
<protein>
    <recommendedName>
        <fullName evidence="2">ATP-grasp domain-containing protein</fullName>
    </recommendedName>
</protein>
<dbReference type="PROSITE" id="PS50975">
    <property type="entry name" value="ATP_GRASP"/>
    <property type="match status" value="1"/>
</dbReference>
<dbReference type="Pfam" id="PF18105">
    <property type="entry name" value="PGM1_C"/>
    <property type="match status" value="1"/>
</dbReference>
<gene>
    <name evidence="3" type="ORF">G5C65_25625</name>
</gene>
<reference evidence="3 4" key="1">
    <citation type="submission" date="2020-02" db="EMBL/GenBank/DDBJ databases">
        <title>Whole-genome analyses of novel actinobacteria.</title>
        <authorList>
            <person name="Sahin N."/>
            <person name="Tatar D."/>
        </authorList>
    </citation>
    <scope>NUCLEOTIDE SEQUENCE [LARGE SCALE GENOMIC DNA]</scope>
    <source>
        <strain evidence="3 4">SB3404</strain>
    </source>
</reference>
<dbReference type="GO" id="GO:0046872">
    <property type="term" value="F:metal ion binding"/>
    <property type="evidence" value="ECO:0007669"/>
    <property type="project" value="InterPro"/>
</dbReference>
<keyword evidence="4" id="KW-1185">Reference proteome</keyword>
<evidence type="ECO:0000313" key="3">
    <source>
        <dbReference type="EMBL" id="NGO71669.1"/>
    </source>
</evidence>